<accession>E2B6V6</accession>
<dbReference type="Pfam" id="PF00201">
    <property type="entry name" value="UDPGT"/>
    <property type="match status" value="1"/>
</dbReference>
<reference evidence="5 6" key="1">
    <citation type="journal article" date="2010" name="Science">
        <title>Genomic comparison of the ants Camponotus floridanus and Harpegnathos saltator.</title>
        <authorList>
            <person name="Bonasio R."/>
            <person name="Zhang G."/>
            <person name="Ye C."/>
            <person name="Mutti N.S."/>
            <person name="Fang X."/>
            <person name="Qin N."/>
            <person name="Donahue G."/>
            <person name="Yang P."/>
            <person name="Li Q."/>
            <person name="Li C."/>
            <person name="Zhang P."/>
            <person name="Huang Z."/>
            <person name="Berger S.L."/>
            <person name="Reinberg D."/>
            <person name="Wang J."/>
            <person name="Liebig J."/>
        </authorList>
    </citation>
    <scope>NUCLEOTIDE SEQUENCE [LARGE SCALE GENOMIC DNA]</scope>
    <source>
        <strain evidence="5 6">R22 G/1</strain>
    </source>
</reference>
<dbReference type="PANTHER" id="PTHR48043:SF114">
    <property type="entry name" value="IP04436P-RELATED"/>
    <property type="match status" value="1"/>
</dbReference>
<keyword evidence="3 5" id="KW-0808">Transferase</keyword>
<evidence type="ECO:0000256" key="2">
    <source>
        <dbReference type="ARBA" id="ARBA00022676"/>
    </source>
</evidence>
<dbReference type="InParanoid" id="E2B6V6"/>
<feature type="signal peptide" evidence="4">
    <location>
        <begin position="1"/>
        <end position="18"/>
    </location>
</feature>
<feature type="chain" id="PRO_5003157622" evidence="4">
    <location>
        <begin position="19"/>
        <end position="366"/>
    </location>
</feature>
<dbReference type="EMBL" id="GL446011">
    <property type="protein sequence ID" value="EFN88573.1"/>
    <property type="molecule type" value="Genomic_DNA"/>
</dbReference>
<proteinExistence type="inferred from homology"/>
<keyword evidence="2" id="KW-0328">Glycosyltransferase</keyword>
<dbReference type="Proteomes" id="UP000008237">
    <property type="component" value="Unassembled WGS sequence"/>
</dbReference>
<dbReference type="OrthoDB" id="5835829at2759"/>
<gene>
    <name evidence="5" type="ORF">EAI_05276</name>
</gene>
<dbReference type="STRING" id="610380.E2B6V6"/>
<evidence type="ECO:0000313" key="6">
    <source>
        <dbReference type="Proteomes" id="UP000008237"/>
    </source>
</evidence>
<dbReference type="InterPro" id="IPR002213">
    <property type="entry name" value="UDP_glucos_trans"/>
</dbReference>
<comment type="similarity">
    <text evidence="1">Belongs to the UDP-glycosyltransferase family.</text>
</comment>
<dbReference type="OMA" id="WLPQFDV"/>
<dbReference type="Gene3D" id="3.40.50.2000">
    <property type="entry name" value="Glycogen Phosphorylase B"/>
    <property type="match status" value="1"/>
</dbReference>
<dbReference type="GO" id="GO:0008194">
    <property type="term" value="F:UDP-glycosyltransferase activity"/>
    <property type="evidence" value="ECO:0007669"/>
    <property type="project" value="InterPro"/>
</dbReference>
<evidence type="ECO:0000256" key="1">
    <source>
        <dbReference type="ARBA" id="ARBA00009995"/>
    </source>
</evidence>
<dbReference type="InterPro" id="IPR050271">
    <property type="entry name" value="UDP-glycosyltransferase"/>
</dbReference>
<organism evidence="6">
    <name type="scientific">Harpegnathos saltator</name>
    <name type="common">Jerdon's jumping ant</name>
    <dbReference type="NCBI Taxonomy" id="610380"/>
    <lineage>
        <taxon>Eukaryota</taxon>
        <taxon>Metazoa</taxon>
        <taxon>Ecdysozoa</taxon>
        <taxon>Arthropoda</taxon>
        <taxon>Hexapoda</taxon>
        <taxon>Insecta</taxon>
        <taxon>Pterygota</taxon>
        <taxon>Neoptera</taxon>
        <taxon>Endopterygota</taxon>
        <taxon>Hymenoptera</taxon>
        <taxon>Apocrita</taxon>
        <taxon>Aculeata</taxon>
        <taxon>Formicoidea</taxon>
        <taxon>Formicidae</taxon>
        <taxon>Ponerinae</taxon>
        <taxon>Ponerini</taxon>
        <taxon>Harpegnathos</taxon>
    </lineage>
</organism>
<sequence>MFLLIVFSLSSSSILVTNDTFVNTTRLQLKILGVFGHYGKSHFDVFKPLLEELARRGHNVTVISYFARSESAKAKELLPTYKDIMLNSDDVIYTNIIDLHMIRHNVIRVINELRLLRSMADVACKIGLNHPAVKELLQSKKKFDLIITESFNTDCFLGFIHKFKTPYISLSSHQIMPWLNEDMGNEDNPNYIPLIFLGLAKPMDFFSRLLNRVTLSFVKAAYEFWFRFQDQCIANEVFGPDLPNLREIAKRTQALLVNTHSSLHSSVPLLPNIVEVGGLHIPSRTKPLPKDVAEFLDNAHEGVLYFNLGSMIKMTTIPREKLDTILDVLGSIPRKVLWKWEEDVLPRRLNNVMFKKWLPQFDVLSK</sequence>
<protein>
    <submittedName>
        <fullName evidence="5">UDP-glucuronosyltransferase 2B4</fullName>
    </submittedName>
</protein>
<keyword evidence="6" id="KW-1185">Reference proteome</keyword>
<dbReference type="SUPFAM" id="SSF53756">
    <property type="entry name" value="UDP-Glycosyltransferase/glycogen phosphorylase"/>
    <property type="match status" value="1"/>
</dbReference>
<evidence type="ECO:0000313" key="5">
    <source>
        <dbReference type="EMBL" id="EFN88573.1"/>
    </source>
</evidence>
<evidence type="ECO:0000256" key="4">
    <source>
        <dbReference type="SAM" id="SignalP"/>
    </source>
</evidence>
<keyword evidence="4" id="KW-0732">Signal</keyword>
<dbReference type="PANTHER" id="PTHR48043">
    <property type="entry name" value="EG:EG0003.4 PROTEIN-RELATED"/>
    <property type="match status" value="1"/>
</dbReference>
<evidence type="ECO:0000256" key="3">
    <source>
        <dbReference type="ARBA" id="ARBA00022679"/>
    </source>
</evidence>
<dbReference type="AlphaFoldDB" id="E2B6V6"/>
<name>E2B6V6_HARSA</name>